<dbReference type="CDD" id="cd01045">
    <property type="entry name" value="Ferritin_like_AB"/>
    <property type="match status" value="1"/>
</dbReference>
<reference evidence="2 3" key="1">
    <citation type="submission" date="2021-05" db="EMBL/GenBank/DDBJ databases">
        <title>The draft genome of Geobacter chapellei DSM 13688.</title>
        <authorList>
            <person name="Xu Z."/>
            <person name="Masuda Y."/>
            <person name="Itoh H."/>
            <person name="Senoo K."/>
        </authorList>
    </citation>
    <scope>NUCLEOTIDE SEQUENCE [LARGE SCALE GENOMIC DNA]</scope>
    <source>
        <strain evidence="2 3">DSM 13688</strain>
    </source>
</reference>
<dbReference type="InterPro" id="IPR012347">
    <property type="entry name" value="Ferritin-like"/>
</dbReference>
<dbReference type="PANTHER" id="PTHR33531:SF10">
    <property type="entry name" value="BLR7895 PROTEIN"/>
    <property type="match status" value="1"/>
</dbReference>
<dbReference type="Pfam" id="PF02915">
    <property type="entry name" value="Rubrerythrin"/>
    <property type="match status" value="2"/>
</dbReference>
<dbReference type="PANTHER" id="PTHR33531">
    <property type="entry name" value="RUBRERYTHRIN SUBFAMILY"/>
    <property type="match status" value="1"/>
</dbReference>
<evidence type="ECO:0000313" key="3">
    <source>
        <dbReference type="Proteomes" id="UP000784128"/>
    </source>
</evidence>
<feature type="domain" description="Rubrerythrin diiron-binding" evidence="1">
    <location>
        <begin position="92"/>
        <end position="147"/>
    </location>
</feature>
<proteinExistence type="predicted"/>
<keyword evidence="3" id="KW-1185">Reference proteome</keyword>
<dbReference type="InterPro" id="IPR009078">
    <property type="entry name" value="Ferritin-like_SF"/>
</dbReference>
<dbReference type="SUPFAM" id="SSF47240">
    <property type="entry name" value="Ferritin-like"/>
    <property type="match status" value="1"/>
</dbReference>
<evidence type="ECO:0000313" key="2">
    <source>
        <dbReference type="EMBL" id="MBT1071330.1"/>
    </source>
</evidence>
<organism evidence="2 3">
    <name type="scientific">Pelotalea chapellei</name>
    <dbReference type="NCBI Taxonomy" id="44671"/>
    <lineage>
        <taxon>Bacteria</taxon>
        <taxon>Pseudomonadati</taxon>
        <taxon>Thermodesulfobacteriota</taxon>
        <taxon>Desulfuromonadia</taxon>
        <taxon>Geobacterales</taxon>
        <taxon>Geobacteraceae</taxon>
        <taxon>Pelotalea</taxon>
    </lineage>
</organism>
<dbReference type="Proteomes" id="UP000784128">
    <property type="component" value="Unassembled WGS sequence"/>
</dbReference>
<feature type="domain" description="Rubrerythrin diiron-binding" evidence="1">
    <location>
        <begin position="6"/>
        <end position="57"/>
    </location>
</feature>
<dbReference type="RefSeq" id="WP_214297040.1">
    <property type="nucleotide sequence ID" value="NZ_JAHDYS010000004.1"/>
</dbReference>
<dbReference type="InterPro" id="IPR003251">
    <property type="entry name" value="Rr_diiron-bd_dom"/>
</dbReference>
<evidence type="ECO:0000259" key="1">
    <source>
        <dbReference type="Pfam" id="PF02915"/>
    </source>
</evidence>
<gene>
    <name evidence="2" type="ORF">KJB30_06030</name>
</gene>
<comment type="caution">
    <text evidence="2">The sequence shown here is derived from an EMBL/GenBank/DDBJ whole genome shotgun (WGS) entry which is preliminary data.</text>
</comment>
<dbReference type="EMBL" id="JAHDYS010000004">
    <property type="protein sequence ID" value="MBT1071330.1"/>
    <property type="molecule type" value="Genomic_DNA"/>
</dbReference>
<sequence>MKFITLEEVIAFAVEREDTAYQLYKRAEELSTSIAAKKMFAELADEEATHKEVFSKISQEKAEHAKVCTLPESSIAKYLTNVPFRPDMTYSEILTYALKTEENAFQLYKAAAGMTDDEKLQKVLMNFANVELGHRRRLEAIYEDRVLTEG</sequence>
<name>A0ABS5U6P3_9BACT</name>
<dbReference type="Gene3D" id="1.20.1260.10">
    <property type="match status" value="1"/>
</dbReference>
<accession>A0ABS5U6P3</accession>
<protein>
    <submittedName>
        <fullName evidence="2">Ferritin family protein</fullName>
    </submittedName>
</protein>